<dbReference type="GO" id="GO:0005840">
    <property type="term" value="C:ribosome"/>
    <property type="evidence" value="ECO:0007669"/>
    <property type="project" value="UniProtKB-KW"/>
</dbReference>
<dbReference type="GO" id="GO:0003735">
    <property type="term" value="F:structural constituent of ribosome"/>
    <property type="evidence" value="ECO:0007669"/>
    <property type="project" value="InterPro"/>
</dbReference>
<dbReference type="AlphaFoldDB" id="A0A521G4S2"/>
<dbReference type="Proteomes" id="UP000316238">
    <property type="component" value="Unassembled WGS sequence"/>
</dbReference>
<accession>A0A521G4S2</accession>
<dbReference type="SUPFAM" id="SSF52166">
    <property type="entry name" value="Ribosomal protein L4"/>
    <property type="match status" value="1"/>
</dbReference>
<dbReference type="InterPro" id="IPR002136">
    <property type="entry name" value="Ribosomal_uL4"/>
</dbReference>
<keyword evidence="2 5" id="KW-0689">Ribosomal protein</keyword>
<feature type="region of interest" description="Disordered" evidence="6">
    <location>
        <begin position="49"/>
        <end position="80"/>
    </location>
</feature>
<dbReference type="InterPro" id="IPR013005">
    <property type="entry name" value="Ribosomal_uL4-like"/>
</dbReference>
<evidence type="ECO:0000256" key="4">
    <source>
        <dbReference type="ARBA" id="ARBA00035244"/>
    </source>
</evidence>
<evidence type="ECO:0000256" key="2">
    <source>
        <dbReference type="ARBA" id="ARBA00022980"/>
    </source>
</evidence>
<gene>
    <name evidence="5" type="primary">rplD</name>
    <name evidence="7" type="ORF">CDV28_102150</name>
</gene>
<dbReference type="GO" id="GO:0006412">
    <property type="term" value="P:translation"/>
    <property type="evidence" value="ECO:0007669"/>
    <property type="project" value="UniProtKB-UniRule"/>
</dbReference>
<evidence type="ECO:0000256" key="5">
    <source>
        <dbReference type="HAMAP-Rule" id="MF_01328"/>
    </source>
</evidence>
<dbReference type="Pfam" id="PF00573">
    <property type="entry name" value="Ribosomal_L4"/>
    <property type="match status" value="1"/>
</dbReference>
<name>A0A521G4S2_9BACT</name>
<reference evidence="7" key="1">
    <citation type="submission" date="2017-07" db="EMBL/GenBank/DDBJ databases">
        <title>The cable genome - Insights into the physiology and evolution of filamentous bacteria capable of sulfide oxidation via long distance electron transfer.</title>
        <authorList>
            <person name="Thorup C."/>
            <person name="Bjerg J.T."/>
            <person name="Schreiber L."/>
            <person name="Nielsen L.P."/>
            <person name="Kjeldsen K.U."/>
            <person name="Boesen T."/>
            <person name="Boggild A."/>
            <person name="Meysman F."/>
            <person name="Geelhoed J."/>
            <person name="Schramm A."/>
        </authorList>
    </citation>
    <scope>NUCLEOTIDE SEQUENCE [LARGE SCALE GENOMIC DNA]</scope>
    <source>
        <strain evidence="7">GS</strain>
    </source>
</reference>
<comment type="similarity">
    <text evidence="1 5">Belongs to the universal ribosomal protein uL4 family.</text>
</comment>
<comment type="caution">
    <text evidence="7">The sequence shown here is derived from an EMBL/GenBank/DDBJ whole genome shotgun (WGS) entry which is preliminary data.</text>
</comment>
<dbReference type="GO" id="GO:1990904">
    <property type="term" value="C:ribonucleoprotein complex"/>
    <property type="evidence" value="ECO:0007669"/>
    <property type="project" value="UniProtKB-KW"/>
</dbReference>
<comment type="function">
    <text evidence="5">One of the primary rRNA binding proteins, this protein initially binds near the 5'-end of the 23S rRNA. It is important during the early stages of 50S assembly. It makes multiple contacts with different domains of the 23S rRNA in the assembled 50S subunit and ribosome.</text>
</comment>
<evidence type="ECO:0000313" key="8">
    <source>
        <dbReference type="Proteomes" id="UP000316238"/>
    </source>
</evidence>
<dbReference type="GO" id="GO:0019843">
    <property type="term" value="F:rRNA binding"/>
    <property type="evidence" value="ECO:0007669"/>
    <property type="project" value="UniProtKB-UniRule"/>
</dbReference>
<keyword evidence="3 5" id="KW-0687">Ribonucleoprotein</keyword>
<evidence type="ECO:0000256" key="3">
    <source>
        <dbReference type="ARBA" id="ARBA00023274"/>
    </source>
</evidence>
<dbReference type="PANTHER" id="PTHR10746">
    <property type="entry name" value="50S RIBOSOMAL PROTEIN L4"/>
    <property type="match status" value="1"/>
</dbReference>
<protein>
    <recommendedName>
        <fullName evidence="4 5">Large ribosomal subunit protein uL4</fullName>
    </recommendedName>
</protein>
<keyword evidence="5" id="KW-0694">RNA-binding</keyword>
<keyword evidence="5" id="KW-0699">rRNA-binding</keyword>
<proteinExistence type="inferred from homology"/>
<sequence>MSVCDVMNTSAEKIAEIEVSDSLFGVSVNTGILHEVVCMQRACRRRGTAATKTRGMVSGGGIKPWKQKGTGRARAGSSRSPVWCGGGTAFGPQPRDYSYSMPKKVRRLALRMAMSARMSEGNLVILDQFEMASPKTKEFVGVMKNFSFDNCLLVVEKENENVQLSARNVVGYKILPVAGLNVYDILKHDKLMIVKSTLEQLEARLMV</sequence>
<evidence type="ECO:0000256" key="1">
    <source>
        <dbReference type="ARBA" id="ARBA00010528"/>
    </source>
</evidence>
<dbReference type="EMBL" id="NQJD01000002">
    <property type="protein sequence ID" value="TAA76022.1"/>
    <property type="molecule type" value="Genomic_DNA"/>
</dbReference>
<comment type="subunit">
    <text evidence="5">Part of the 50S ribosomal subunit.</text>
</comment>
<evidence type="ECO:0000313" key="7">
    <source>
        <dbReference type="EMBL" id="TAA76022.1"/>
    </source>
</evidence>
<dbReference type="NCBIfam" id="TIGR03953">
    <property type="entry name" value="rplD_bact"/>
    <property type="match status" value="1"/>
</dbReference>
<dbReference type="InterPro" id="IPR023574">
    <property type="entry name" value="Ribosomal_uL4_dom_sf"/>
</dbReference>
<keyword evidence="8" id="KW-1185">Reference proteome</keyword>
<comment type="function">
    <text evidence="5">Forms part of the polypeptide exit tunnel.</text>
</comment>
<organism evidence="7 8">
    <name type="scientific">Candidatus Electronema aureum</name>
    <dbReference type="NCBI Taxonomy" id="2005002"/>
    <lineage>
        <taxon>Bacteria</taxon>
        <taxon>Pseudomonadati</taxon>
        <taxon>Thermodesulfobacteriota</taxon>
        <taxon>Desulfobulbia</taxon>
        <taxon>Desulfobulbales</taxon>
        <taxon>Desulfobulbaceae</taxon>
        <taxon>Candidatus Electronema</taxon>
    </lineage>
</organism>
<dbReference type="PANTHER" id="PTHR10746:SF6">
    <property type="entry name" value="LARGE RIBOSOMAL SUBUNIT PROTEIN UL4M"/>
    <property type="match status" value="1"/>
</dbReference>
<evidence type="ECO:0000256" key="6">
    <source>
        <dbReference type="SAM" id="MobiDB-lite"/>
    </source>
</evidence>
<dbReference type="HAMAP" id="MF_01328_B">
    <property type="entry name" value="Ribosomal_uL4_B"/>
    <property type="match status" value="1"/>
</dbReference>
<dbReference type="Gene3D" id="3.40.1370.10">
    <property type="match status" value="1"/>
</dbReference>